<evidence type="ECO:0000313" key="3">
    <source>
        <dbReference type="Proteomes" id="UP001066276"/>
    </source>
</evidence>
<dbReference type="EMBL" id="JANPWB010000010">
    <property type="protein sequence ID" value="KAJ1140562.1"/>
    <property type="molecule type" value="Genomic_DNA"/>
</dbReference>
<comment type="caution">
    <text evidence="2">The sequence shown here is derived from an EMBL/GenBank/DDBJ whole genome shotgun (WGS) entry which is preliminary data.</text>
</comment>
<dbReference type="AlphaFoldDB" id="A0AAV7QJ40"/>
<feature type="compositionally biased region" description="Basic and acidic residues" evidence="1">
    <location>
        <begin position="39"/>
        <end position="50"/>
    </location>
</feature>
<gene>
    <name evidence="2" type="ORF">NDU88_006912</name>
</gene>
<evidence type="ECO:0000256" key="1">
    <source>
        <dbReference type="SAM" id="MobiDB-lite"/>
    </source>
</evidence>
<organism evidence="2 3">
    <name type="scientific">Pleurodeles waltl</name>
    <name type="common">Iberian ribbed newt</name>
    <dbReference type="NCBI Taxonomy" id="8319"/>
    <lineage>
        <taxon>Eukaryota</taxon>
        <taxon>Metazoa</taxon>
        <taxon>Chordata</taxon>
        <taxon>Craniata</taxon>
        <taxon>Vertebrata</taxon>
        <taxon>Euteleostomi</taxon>
        <taxon>Amphibia</taxon>
        <taxon>Batrachia</taxon>
        <taxon>Caudata</taxon>
        <taxon>Salamandroidea</taxon>
        <taxon>Salamandridae</taxon>
        <taxon>Pleurodelinae</taxon>
        <taxon>Pleurodeles</taxon>
    </lineage>
</organism>
<sequence>MSSPHASGVHYSWSRSPRGTIPEVSNVTARSEASIQVRTAEEPSSEKSQKDQLQTQFSSKGETSSGPWLCAAPRSPLSLPRPVPPCSAAGTGRCCSNEVRAGPSPPVNSAPGLRCSGSYRVPREDVNPGEAASSFLPGLGSGRSRSIRGQGLAAATRVPVNGRFSQRRVGGVRGPSSSRIDGSDAYLHRCHVFREGARTTDRNTPGGPGCRVGRGSARCLEGIRAPQRSAPHLTGGATRLGVHMASTRIGQNQGQQHSRADDRGVQSTLRVRPSS</sequence>
<dbReference type="Proteomes" id="UP001066276">
    <property type="component" value="Chromosome 6"/>
</dbReference>
<feature type="compositionally biased region" description="Polar residues" evidence="1">
    <location>
        <begin position="51"/>
        <end position="66"/>
    </location>
</feature>
<feature type="compositionally biased region" description="Polar residues" evidence="1">
    <location>
        <begin position="248"/>
        <end position="257"/>
    </location>
</feature>
<keyword evidence="3" id="KW-1185">Reference proteome</keyword>
<feature type="compositionally biased region" description="Polar residues" evidence="1">
    <location>
        <begin position="265"/>
        <end position="275"/>
    </location>
</feature>
<feature type="region of interest" description="Disordered" evidence="1">
    <location>
        <begin position="130"/>
        <end position="154"/>
    </location>
</feature>
<evidence type="ECO:0000313" key="2">
    <source>
        <dbReference type="EMBL" id="KAJ1140562.1"/>
    </source>
</evidence>
<feature type="region of interest" description="Disordered" evidence="1">
    <location>
        <begin position="1"/>
        <end position="74"/>
    </location>
</feature>
<protein>
    <submittedName>
        <fullName evidence="2">Uncharacterized protein</fullName>
    </submittedName>
</protein>
<reference evidence="2" key="1">
    <citation type="journal article" date="2022" name="bioRxiv">
        <title>Sequencing and chromosome-scale assembly of the giantPleurodeles waltlgenome.</title>
        <authorList>
            <person name="Brown T."/>
            <person name="Elewa A."/>
            <person name="Iarovenko S."/>
            <person name="Subramanian E."/>
            <person name="Araus A.J."/>
            <person name="Petzold A."/>
            <person name="Susuki M."/>
            <person name="Suzuki K.-i.T."/>
            <person name="Hayashi T."/>
            <person name="Toyoda A."/>
            <person name="Oliveira C."/>
            <person name="Osipova E."/>
            <person name="Leigh N.D."/>
            <person name="Simon A."/>
            <person name="Yun M.H."/>
        </authorList>
    </citation>
    <scope>NUCLEOTIDE SEQUENCE</scope>
    <source>
        <strain evidence="2">20211129_DDA</strain>
        <tissue evidence="2">Liver</tissue>
    </source>
</reference>
<accession>A0AAV7QJ40</accession>
<name>A0AAV7QJ40_PLEWA</name>
<feature type="region of interest" description="Disordered" evidence="1">
    <location>
        <begin position="244"/>
        <end position="275"/>
    </location>
</feature>
<feature type="compositionally biased region" description="Polar residues" evidence="1">
    <location>
        <begin position="13"/>
        <end position="37"/>
    </location>
</feature>
<feature type="compositionally biased region" description="Low complexity" evidence="1">
    <location>
        <begin position="133"/>
        <end position="152"/>
    </location>
</feature>
<proteinExistence type="predicted"/>